<dbReference type="Gene3D" id="3.40.50.1220">
    <property type="entry name" value="TPP-binding domain"/>
    <property type="match status" value="1"/>
</dbReference>
<dbReference type="SUPFAM" id="SSF52467">
    <property type="entry name" value="DHS-like NAD/FAD-binding domain"/>
    <property type="match status" value="1"/>
</dbReference>
<feature type="binding site" evidence="8">
    <location>
        <position position="145"/>
    </location>
    <ligand>
        <name>Zn(2+)</name>
        <dbReference type="ChEBI" id="CHEBI:29105"/>
    </ligand>
</feature>
<evidence type="ECO:0000256" key="7">
    <source>
        <dbReference type="ARBA" id="ARBA00023027"/>
    </source>
</evidence>
<gene>
    <name evidence="10" type="ORF">FA09DRAFT_295944</name>
</gene>
<evidence type="ECO:0000256" key="4">
    <source>
        <dbReference type="ARBA" id="ARBA00022679"/>
    </source>
</evidence>
<dbReference type="OrthoDB" id="420264at2759"/>
<evidence type="ECO:0000259" key="9">
    <source>
        <dbReference type="PROSITE" id="PS50305"/>
    </source>
</evidence>
<name>A0A316ZD48_9BASI</name>
<feature type="domain" description="Deacetylase sirtuin-type" evidence="9">
    <location>
        <begin position="8"/>
        <end position="285"/>
    </location>
</feature>
<feature type="binding site" evidence="8">
    <location>
        <position position="174"/>
    </location>
    <ligand>
        <name>Zn(2+)</name>
        <dbReference type="ChEBI" id="CHEBI:29105"/>
    </ligand>
</feature>
<dbReference type="RefSeq" id="XP_025599247.1">
    <property type="nucleotide sequence ID" value="XM_025740147.1"/>
</dbReference>
<dbReference type="STRING" id="58919.A0A316ZD48"/>
<dbReference type="EMBL" id="KZ819289">
    <property type="protein sequence ID" value="PWN98968.1"/>
    <property type="molecule type" value="Genomic_DNA"/>
</dbReference>
<dbReference type="Proteomes" id="UP000245946">
    <property type="component" value="Unassembled WGS sequence"/>
</dbReference>
<proteinExistence type="inferred from homology"/>
<feature type="binding site" evidence="8">
    <location>
        <position position="169"/>
    </location>
    <ligand>
        <name>Zn(2+)</name>
        <dbReference type="ChEBI" id="CHEBI:29105"/>
    </ligand>
</feature>
<dbReference type="InterPro" id="IPR029035">
    <property type="entry name" value="DHS-like_NAD/FAD-binding_dom"/>
</dbReference>
<evidence type="ECO:0000256" key="3">
    <source>
        <dbReference type="ARBA" id="ARBA00006924"/>
    </source>
</evidence>
<dbReference type="InterPro" id="IPR050134">
    <property type="entry name" value="NAD-dep_sirtuin_deacylases"/>
</dbReference>
<protein>
    <submittedName>
        <fullName evidence="10">SIR2-domain-containing protein</fullName>
    </submittedName>
</protein>
<reference evidence="10 11" key="1">
    <citation type="journal article" date="2018" name="Mol. Biol. Evol.">
        <title>Broad Genomic Sampling Reveals a Smut Pathogenic Ancestry of the Fungal Clade Ustilaginomycotina.</title>
        <authorList>
            <person name="Kijpornyongpan T."/>
            <person name="Mondo S.J."/>
            <person name="Barry K."/>
            <person name="Sandor L."/>
            <person name="Lee J."/>
            <person name="Lipzen A."/>
            <person name="Pangilinan J."/>
            <person name="LaButti K."/>
            <person name="Hainaut M."/>
            <person name="Henrissat B."/>
            <person name="Grigoriev I.V."/>
            <person name="Spatafora J.W."/>
            <person name="Aime M.C."/>
        </authorList>
    </citation>
    <scope>NUCLEOTIDE SEQUENCE [LARGE SCALE GENOMIC DNA]</scope>
    <source>
        <strain evidence="10 11">MCA 4186</strain>
    </source>
</reference>
<dbReference type="Gene3D" id="3.30.1600.10">
    <property type="entry name" value="SIR2/SIRT2 'Small Domain"/>
    <property type="match status" value="1"/>
</dbReference>
<feature type="binding site" evidence="8">
    <location>
        <position position="148"/>
    </location>
    <ligand>
        <name>Zn(2+)</name>
        <dbReference type="ChEBI" id="CHEBI:29105"/>
    </ligand>
</feature>
<dbReference type="PANTHER" id="PTHR11085">
    <property type="entry name" value="NAD-DEPENDENT PROTEIN DEACYLASE SIRTUIN-5, MITOCHONDRIAL-RELATED"/>
    <property type="match status" value="1"/>
</dbReference>
<dbReference type="GO" id="GO:0005739">
    <property type="term" value="C:mitochondrion"/>
    <property type="evidence" value="ECO:0007669"/>
    <property type="project" value="UniProtKB-SubCell"/>
</dbReference>
<dbReference type="PROSITE" id="PS50305">
    <property type="entry name" value="SIRTUIN"/>
    <property type="match status" value="1"/>
</dbReference>
<keyword evidence="7" id="KW-0520">NAD</keyword>
<dbReference type="InterPro" id="IPR026590">
    <property type="entry name" value="Ssirtuin_cat_dom"/>
</dbReference>
<accession>A0A316ZD48</accession>
<dbReference type="InterPro" id="IPR003000">
    <property type="entry name" value="Sirtuin"/>
</dbReference>
<organism evidence="10 11">
    <name type="scientific">Tilletiopsis washingtonensis</name>
    <dbReference type="NCBI Taxonomy" id="58919"/>
    <lineage>
        <taxon>Eukaryota</taxon>
        <taxon>Fungi</taxon>
        <taxon>Dikarya</taxon>
        <taxon>Basidiomycota</taxon>
        <taxon>Ustilaginomycotina</taxon>
        <taxon>Exobasidiomycetes</taxon>
        <taxon>Entylomatales</taxon>
        <taxon>Entylomatales incertae sedis</taxon>
        <taxon>Tilletiopsis</taxon>
    </lineage>
</organism>
<dbReference type="GO" id="GO:0046872">
    <property type="term" value="F:metal ion binding"/>
    <property type="evidence" value="ECO:0007669"/>
    <property type="project" value="UniProtKB-KW"/>
</dbReference>
<sequence>MASASAPSAAASASIRALGAALRRAKRVVVLCGAGTSTAAGIPDFRSPGTGLYDNLVQYNLPQPEAIFDLDYLRQRPEAFFTLSRHLYPGKYAPTRTHHFLAQLQARERNCLSVWTQNVDTLERLAGVEADSLIEAHGSFAGNACIDCHAEQPEPWMKEHCLAGTVARCPRKKCRRGIVKPNIVFFGEALPESFFKRLSDLQRADLLLVMGTSLQVHPFAGLIARVPRSCRRFLLNLECVGEGGYGGFDFADDLDEDARAASRDVWIEGKTDEICIAVAQELGWQVSGSGRAARRGLT</sequence>
<evidence type="ECO:0000256" key="5">
    <source>
        <dbReference type="ARBA" id="ARBA00022723"/>
    </source>
</evidence>
<keyword evidence="6 8" id="KW-0862">Zinc</keyword>
<evidence type="ECO:0000313" key="11">
    <source>
        <dbReference type="Proteomes" id="UP000245946"/>
    </source>
</evidence>
<comment type="similarity">
    <text evidence="3">Belongs to the sirtuin family. Class I subfamily.</text>
</comment>
<dbReference type="AlphaFoldDB" id="A0A316ZD48"/>
<dbReference type="GO" id="GO:0005634">
    <property type="term" value="C:nucleus"/>
    <property type="evidence" value="ECO:0007669"/>
    <property type="project" value="TreeGrafter"/>
</dbReference>
<dbReference type="Pfam" id="PF02146">
    <property type="entry name" value="SIR2"/>
    <property type="match status" value="1"/>
</dbReference>
<dbReference type="InterPro" id="IPR026591">
    <property type="entry name" value="Sirtuin_cat_small_dom_sf"/>
</dbReference>
<evidence type="ECO:0000256" key="2">
    <source>
        <dbReference type="ARBA" id="ARBA00004173"/>
    </source>
</evidence>
<dbReference type="GO" id="GO:0070403">
    <property type="term" value="F:NAD+ binding"/>
    <property type="evidence" value="ECO:0007669"/>
    <property type="project" value="InterPro"/>
</dbReference>
<evidence type="ECO:0000256" key="1">
    <source>
        <dbReference type="ARBA" id="ARBA00001947"/>
    </source>
</evidence>
<dbReference type="GO" id="GO:0017136">
    <property type="term" value="F:histone deacetylase activity, NAD-dependent"/>
    <property type="evidence" value="ECO:0007669"/>
    <property type="project" value="TreeGrafter"/>
</dbReference>
<keyword evidence="4" id="KW-0808">Transferase</keyword>
<comment type="subcellular location">
    <subcellularLocation>
        <location evidence="2">Mitochondrion</location>
    </subcellularLocation>
</comment>
<dbReference type="GeneID" id="37267693"/>
<evidence type="ECO:0000256" key="6">
    <source>
        <dbReference type="ARBA" id="ARBA00022833"/>
    </source>
</evidence>
<keyword evidence="5 8" id="KW-0479">Metal-binding</keyword>
<evidence type="ECO:0000256" key="8">
    <source>
        <dbReference type="PROSITE-ProRule" id="PRU00236"/>
    </source>
</evidence>
<keyword evidence="11" id="KW-1185">Reference proteome</keyword>
<comment type="cofactor">
    <cofactor evidence="1">
        <name>Zn(2+)</name>
        <dbReference type="ChEBI" id="CHEBI:29105"/>
    </cofactor>
</comment>
<evidence type="ECO:0000313" key="10">
    <source>
        <dbReference type="EMBL" id="PWN98968.1"/>
    </source>
</evidence>
<feature type="active site" description="Proton acceptor" evidence="8">
    <location>
        <position position="137"/>
    </location>
</feature>
<dbReference type="PANTHER" id="PTHR11085:SF6">
    <property type="entry name" value="NAD-DEPENDENT PROTEIN DEACETYLASE SIRTUIN-2"/>
    <property type="match status" value="1"/>
</dbReference>